<reference evidence="13" key="1">
    <citation type="submission" date="2018-06" db="EMBL/GenBank/DDBJ databases">
        <title>Genome assembly of Danube salmon.</title>
        <authorList>
            <person name="Macqueen D.J."/>
            <person name="Gundappa M.K."/>
        </authorList>
    </citation>
    <scope>NUCLEOTIDE SEQUENCE [LARGE SCALE GENOMIC DNA]</scope>
</reference>
<dbReference type="GO" id="GO:0003676">
    <property type="term" value="F:nucleic acid binding"/>
    <property type="evidence" value="ECO:0007669"/>
    <property type="project" value="InterPro"/>
</dbReference>
<dbReference type="STRING" id="62062.ENSHHUP00000086748"/>
<dbReference type="SUPFAM" id="SSF53098">
    <property type="entry name" value="Ribonuclease H-like"/>
    <property type="match status" value="1"/>
</dbReference>
<dbReference type="Proteomes" id="UP000314982">
    <property type="component" value="Unassembled WGS sequence"/>
</dbReference>
<dbReference type="FunFam" id="3.30.420.10:FF:000247">
    <property type="entry name" value="Si:ch1073-296i8.2"/>
    <property type="match status" value="1"/>
</dbReference>
<evidence type="ECO:0000256" key="6">
    <source>
        <dbReference type="ARBA" id="ARBA00022801"/>
    </source>
</evidence>
<comment type="cofactor">
    <cofactor evidence="2">
        <name>Mg(2+)</name>
        <dbReference type="ChEBI" id="CHEBI:18420"/>
    </cofactor>
</comment>
<keyword evidence="5" id="KW-0479">Metal-binding</keyword>
<sequence length="254" mass="28936">MQQEERVLTEQIESLQREKEELTYEMLILEPRASDDETLESEASIGTADSSEKLNMDPEGAASNPSDTSVCDIIQLSAISGERTFNVYALPRCSMTDEASMVTGFTVRDHQTLLLHGRQVDTIPLREALTSFISFLRSFQKPLLAAHNAQRFDCPVLARALRECSLMHEFQEVVSGFLDTFKISKEMFSSKLAKYSQEYLVRVFLKKTYEAHNALEDVKALQELYQKWSPSQELVCRHTFPLQHASNPCARRAF</sequence>
<proteinExistence type="inferred from homology"/>
<reference evidence="12" key="3">
    <citation type="submission" date="2025-09" db="UniProtKB">
        <authorList>
            <consortium name="Ensembl"/>
        </authorList>
    </citation>
    <scope>IDENTIFICATION</scope>
</reference>
<evidence type="ECO:0000256" key="8">
    <source>
        <dbReference type="ARBA" id="ARBA00022842"/>
    </source>
</evidence>
<dbReference type="InterPro" id="IPR013520">
    <property type="entry name" value="Ribonucl_H"/>
</dbReference>
<feature type="domain" description="Exonuclease" evidence="11">
    <location>
        <begin position="52"/>
        <end position="234"/>
    </location>
</feature>
<dbReference type="PANTHER" id="PTHR13058">
    <property type="entry name" value="THREE PRIME REPAIR EXONUCLEASE 1, 2"/>
    <property type="match status" value="1"/>
</dbReference>
<dbReference type="Ensembl" id="ENSHHUT00000089460.1">
    <property type="protein sequence ID" value="ENSHHUP00000086748.1"/>
    <property type="gene ID" value="ENSHHUG00000050191.1"/>
</dbReference>
<evidence type="ECO:0000256" key="3">
    <source>
        <dbReference type="ARBA" id="ARBA00012115"/>
    </source>
</evidence>
<organism evidence="12 13">
    <name type="scientific">Hucho hucho</name>
    <name type="common">huchen</name>
    <dbReference type="NCBI Taxonomy" id="62062"/>
    <lineage>
        <taxon>Eukaryota</taxon>
        <taxon>Metazoa</taxon>
        <taxon>Chordata</taxon>
        <taxon>Craniata</taxon>
        <taxon>Vertebrata</taxon>
        <taxon>Euteleostomi</taxon>
        <taxon>Actinopterygii</taxon>
        <taxon>Neopterygii</taxon>
        <taxon>Teleostei</taxon>
        <taxon>Protacanthopterygii</taxon>
        <taxon>Salmoniformes</taxon>
        <taxon>Salmonidae</taxon>
        <taxon>Salmoninae</taxon>
        <taxon>Hucho</taxon>
    </lineage>
</organism>
<dbReference type="Gene3D" id="3.30.420.10">
    <property type="entry name" value="Ribonuclease H-like superfamily/Ribonuclease H"/>
    <property type="match status" value="1"/>
</dbReference>
<evidence type="ECO:0000313" key="13">
    <source>
        <dbReference type="Proteomes" id="UP000314982"/>
    </source>
</evidence>
<dbReference type="GO" id="GO:0006308">
    <property type="term" value="P:DNA catabolic process"/>
    <property type="evidence" value="ECO:0007669"/>
    <property type="project" value="TreeGrafter"/>
</dbReference>
<evidence type="ECO:0000256" key="5">
    <source>
        <dbReference type="ARBA" id="ARBA00022723"/>
    </source>
</evidence>
<keyword evidence="13" id="KW-1185">Reference proteome</keyword>
<evidence type="ECO:0000256" key="1">
    <source>
        <dbReference type="ARBA" id="ARBA00000493"/>
    </source>
</evidence>
<keyword evidence="6" id="KW-0378">Hydrolase</keyword>
<keyword evidence="7" id="KW-0269">Exonuclease</keyword>
<name>A0A4W5RLC9_9TELE</name>
<dbReference type="InterPro" id="IPR040393">
    <property type="entry name" value="TREX1/2"/>
</dbReference>
<comment type="catalytic activity">
    <reaction evidence="1">
        <text>Exonucleolytic cleavage in the 3'- to 5'-direction to yield nucleoside 5'-phosphates.</text>
        <dbReference type="EC" id="3.1.11.2"/>
    </reaction>
</comment>
<protein>
    <recommendedName>
        <fullName evidence="3">exodeoxyribonuclease III</fullName>
        <ecNumber evidence="3">3.1.11.2</ecNumber>
    </recommendedName>
</protein>
<dbReference type="AlphaFoldDB" id="A0A4W5RLC9"/>
<evidence type="ECO:0000256" key="4">
    <source>
        <dbReference type="ARBA" id="ARBA00022722"/>
    </source>
</evidence>
<evidence type="ECO:0000256" key="2">
    <source>
        <dbReference type="ARBA" id="ARBA00001946"/>
    </source>
</evidence>
<evidence type="ECO:0000256" key="7">
    <source>
        <dbReference type="ARBA" id="ARBA00022839"/>
    </source>
</evidence>
<feature type="region of interest" description="Disordered" evidence="10">
    <location>
        <begin position="30"/>
        <end position="67"/>
    </location>
</feature>
<dbReference type="GeneTree" id="ENSGT00390000012715"/>
<dbReference type="CDD" id="cd06127">
    <property type="entry name" value="DEDDh"/>
    <property type="match status" value="1"/>
</dbReference>
<dbReference type="PANTHER" id="PTHR13058:SF22">
    <property type="entry name" value="EXODEOXYRIBONUCLEASE III"/>
    <property type="match status" value="1"/>
</dbReference>
<dbReference type="GO" id="GO:0008311">
    <property type="term" value="F:double-stranded DNA 3'-5' DNA exonuclease activity"/>
    <property type="evidence" value="ECO:0007669"/>
    <property type="project" value="UniProtKB-EC"/>
</dbReference>
<dbReference type="InterPro" id="IPR036397">
    <property type="entry name" value="RNaseH_sf"/>
</dbReference>
<dbReference type="GO" id="GO:0005737">
    <property type="term" value="C:cytoplasm"/>
    <property type="evidence" value="ECO:0007669"/>
    <property type="project" value="TreeGrafter"/>
</dbReference>
<evidence type="ECO:0000256" key="9">
    <source>
        <dbReference type="ARBA" id="ARBA00025769"/>
    </source>
</evidence>
<dbReference type="GO" id="GO:0046872">
    <property type="term" value="F:metal ion binding"/>
    <property type="evidence" value="ECO:0007669"/>
    <property type="project" value="UniProtKB-KW"/>
</dbReference>
<dbReference type="Pfam" id="PF00929">
    <property type="entry name" value="RNase_T"/>
    <property type="match status" value="1"/>
</dbReference>
<dbReference type="EC" id="3.1.11.2" evidence="3"/>
<evidence type="ECO:0000313" key="12">
    <source>
        <dbReference type="Ensembl" id="ENSHHUP00000086748.1"/>
    </source>
</evidence>
<dbReference type="SMART" id="SM00479">
    <property type="entry name" value="EXOIII"/>
    <property type="match status" value="1"/>
</dbReference>
<accession>A0A4W5RLC9</accession>
<keyword evidence="4" id="KW-0540">Nuclease</keyword>
<reference evidence="12" key="2">
    <citation type="submission" date="2025-08" db="UniProtKB">
        <authorList>
            <consortium name="Ensembl"/>
        </authorList>
    </citation>
    <scope>IDENTIFICATION</scope>
</reference>
<dbReference type="InterPro" id="IPR012337">
    <property type="entry name" value="RNaseH-like_sf"/>
</dbReference>
<evidence type="ECO:0000259" key="11">
    <source>
        <dbReference type="SMART" id="SM00479"/>
    </source>
</evidence>
<comment type="similarity">
    <text evidence="9">Belongs to the exonuclease superfamily. TREX family.</text>
</comment>
<evidence type="ECO:0000256" key="10">
    <source>
        <dbReference type="SAM" id="MobiDB-lite"/>
    </source>
</evidence>
<keyword evidence="8" id="KW-0460">Magnesium</keyword>